<accession>A0ABN3TDX3</accession>
<sequence length="127" mass="13199">MPDPIQPQDVPDDLVDAVHAVAMALRLPVHQDAVRVLSAAVLNSERQLLLHELPDGDSADGDLDGDGQAVTTSALGSIRQVRCDECGADTMLAATVHGLNAGGAHVIGGIAVCHECGWSPYSAMRLP</sequence>
<name>A0ABN3TDX3_9ACTN</name>
<organism evidence="1 2">
    <name type="scientific">Nonomuraea recticatena</name>
    <dbReference type="NCBI Taxonomy" id="46178"/>
    <lineage>
        <taxon>Bacteria</taxon>
        <taxon>Bacillati</taxon>
        <taxon>Actinomycetota</taxon>
        <taxon>Actinomycetes</taxon>
        <taxon>Streptosporangiales</taxon>
        <taxon>Streptosporangiaceae</taxon>
        <taxon>Nonomuraea</taxon>
    </lineage>
</organism>
<dbReference type="Proteomes" id="UP001501666">
    <property type="component" value="Unassembled WGS sequence"/>
</dbReference>
<comment type="caution">
    <text evidence="1">The sequence shown here is derived from an EMBL/GenBank/DDBJ whole genome shotgun (WGS) entry which is preliminary data.</text>
</comment>
<dbReference type="EMBL" id="BAAATE010000058">
    <property type="protein sequence ID" value="GAA2699921.1"/>
    <property type="molecule type" value="Genomic_DNA"/>
</dbReference>
<evidence type="ECO:0000313" key="2">
    <source>
        <dbReference type="Proteomes" id="UP001501666"/>
    </source>
</evidence>
<reference evidence="1 2" key="1">
    <citation type="journal article" date="2019" name="Int. J. Syst. Evol. Microbiol.">
        <title>The Global Catalogue of Microorganisms (GCM) 10K type strain sequencing project: providing services to taxonomists for standard genome sequencing and annotation.</title>
        <authorList>
            <consortium name="The Broad Institute Genomics Platform"/>
            <consortium name="The Broad Institute Genome Sequencing Center for Infectious Disease"/>
            <person name="Wu L."/>
            <person name="Ma J."/>
        </authorList>
    </citation>
    <scope>NUCLEOTIDE SEQUENCE [LARGE SCALE GENOMIC DNA]</scope>
    <source>
        <strain evidence="1 2">JCM 6835</strain>
    </source>
</reference>
<proteinExistence type="predicted"/>
<keyword evidence="2" id="KW-1185">Reference proteome</keyword>
<protein>
    <submittedName>
        <fullName evidence="1">Uncharacterized protein</fullName>
    </submittedName>
</protein>
<gene>
    <name evidence="1" type="ORF">GCM10010412_096770</name>
</gene>
<evidence type="ECO:0000313" key="1">
    <source>
        <dbReference type="EMBL" id="GAA2699921.1"/>
    </source>
</evidence>
<dbReference type="RefSeq" id="WP_346157450.1">
    <property type="nucleotide sequence ID" value="NZ_BAAATE010000058.1"/>
</dbReference>